<comment type="cofactor">
    <cofactor evidence="1">
        <name>Zn(2+)</name>
        <dbReference type="ChEBI" id="CHEBI:29105"/>
    </cofactor>
</comment>
<dbReference type="InterPro" id="IPR006680">
    <property type="entry name" value="Amidohydro-rel"/>
</dbReference>
<accession>A0ABW3RH65</accession>
<dbReference type="PANTHER" id="PTHR43668">
    <property type="entry name" value="ALLANTOINASE"/>
    <property type="match status" value="1"/>
</dbReference>
<comment type="caution">
    <text evidence="7">The sequence shown here is derived from an EMBL/GenBank/DDBJ whole genome shotgun (WGS) entry which is preliminary data.</text>
</comment>
<evidence type="ECO:0000256" key="2">
    <source>
        <dbReference type="ARBA" id="ARBA00002368"/>
    </source>
</evidence>
<keyword evidence="8" id="KW-1185">Reference proteome</keyword>
<dbReference type="InterPro" id="IPR032466">
    <property type="entry name" value="Metal_Hydrolase"/>
</dbReference>
<dbReference type="InterPro" id="IPR011059">
    <property type="entry name" value="Metal-dep_hydrolase_composite"/>
</dbReference>
<dbReference type="Gene3D" id="2.30.40.10">
    <property type="entry name" value="Urease, subunit C, domain 1"/>
    <property type="match status" value="1"/>
</dbReference>
<sequence length="444" mass="49337">MSTILIKNAQVVNEGTIQVQDLFIKNGRIEKISTSLDMDADQVINAEGLHLFPGLIDDQVHFREPGLTHKADIFTESRAAVAGGTTSFMEMPNTVPNTLTQKLLQDKYDIAQDSSLANYSFFMGAANDNLDEVLKTNPRDVCGIKVFMGSSTGNMLVDNEAALEAIFSQAPTLIATHCEDELTIQENLAIYKEKYGDDVTIEMHPLIRSAEACYLSSSKAVELAKKNNTRLHILHISTAKETGLFENDIPLEQKRITAEACIHHLWFSDADYKTKGNFIKWNPAVKTANDRDAILKAVLDGHIDVIATDHAPHTLEEKSQPYLQAPSGGPLVQHALQALLDMVKQGKLTLEQMVQKTAHNTAILFQIEQRGFIREGYWADLVLVDLNKPYTVTKENILSKCGWSPFENQTFTSTIEHTLVSGLLAYTNGQIQEVGSGHRLLFNR</sequence>
<dbReference type="PROSITE" id="PS00483">
    <property type="entry name" value="DIHYDROOROTASE_2"/>
    <property type="match status" value="1"/>
</dbReference>
<dbReference type="EMBL" id="JBHTKY010000002">
    <property type="protein sequence ID" value="MFD1164475.1"/>
    <property type="molecule type" value="Genomic_DNA"/>
</dbReference>
<feature type="domain" description="Amidohydrolase-related" evidence="6">
    <location>
        <begin position="51"/>
        <end position="422"/>
    </location>
</feature>
<reference evidence="8" key="1">
    <citation type="journal article" date="2019" name="Int. J. Syst. Evol. Microbiol.">
        <title>The Global Catalogue of Microorganisms (GCM) 10K type strain sequencing project: providing services to taxonomists for standard genome sequencing and annotation.</title>
        <authorList>
            <consortium name="The Broad Institute Genomics Platform"/>
            <consortium name="The Broad Institute Genome Sequencing Center for Infectious Disease"/>
            <person name="Wu L."/>
            <person name="Ma J."/>
        </authorList>
    </citation>
    <scope>NUCLEOTIDE SEQUENCE [LARGE SCALE GENOMIC DNA]</scope>
    <source>
        <strain evidence="8">CCUG 52468</strain>
    </source>
</reference>
<keyword evidence="5 7" id="KW-0378">Hydrolase</keyword>
<evidence type="ECO:0000256" key="3">
    <source>
        <dbReference type="ARBA" id="ARBA00010286"/>
    </source>
</evidence>
<name>A0ABW3RH65_9SPHI</name>
<evidence type="ECO:0000256" key="5">
    <source>
        <dbReference type="ARBA" id="ARBA00022801"/>
    </source>
</evidence>
<evidence type="ECO:0000256" key="4">
    <source>
        <dbReference type="ARBA" id="ARBA00022723"/>
    </source>
</evidence>
<evidence type="ECO:0000313" key="7">
    <source>
        <dbReference type="EMBL" id="MFD1164475.1"/>
    </source>
</evidence>
<dbReference type="NCBIfam" id="NF006688">
    <property type="entry name" value="PRK09236.1"/>
    <property type="match status" value="1"/>
</dbReference>
<dbReference type="PANTHER" id="PTHR43668:SF4">
    <property type="entry name" value="ALLANTOINASE"/>
    <property type="match status" value="1"/>
</dbReference>
<dbReference type="SUPFAM" id="SSF51556">
    <property type="entry name" value="Metallo-dependent hydrolases"/>
    <property type="match status" value="1"/>
</dbReference>
<dbReference type="EC" id="3.5.2.3" evidence="7"/>
<dbReference type="GO" id="GO:0004151">
    <property type="term" value="F:dihydroorotase activity"/>
    <property type="evidence" value="ECO:0007669"/>
    <property type="project" value="UniProtKB-EC"/>
</dbReference>
<dbReference type="Gene3D" id="3.20.20.140">
    <property type="entry name" value="Metal-dependent hydrolases"/>
    <property type="match status" value="1"/>
</dbReference>
<organism evidence="7 8">
    <name type="scientific">Sphingobacterium daejeonense</name>
    <dbReference type="NCBI Taxonomy" id="371142"/>
    <lineage>
        <taxon>Bacteria</taxon>
        <taxon>Pseudomonadati</taxon>
        <taxon>Bacteroidota</taxon>
        <taxon>Sphingobacteriia</taxon>
        <taxon>Sphingobacteriales</taxon>
        <taxon>Sphingobacteriaceae</taxon>
        <taxon>Sphingobacterium</taxon>
    </lineage>
</organism>
<evidence type="ECO:0000259" key="6">
    <source>
        <dbReference type="Pfam" id="PF01979"/>
    </source>
</evidence>
<dbReference type="InterPro" id="IPR050138">
    <property type="entry name" value="DHOase/Allantoinase_Hydrolase"/>
</dbReference>
<gene>
    <name evidence="7" type="ORF">ACFQ2C_02540</name>
</gene>
<proteinExistence type="inferred from homology"/>
<evidence type="ECO:0000256" key="1">
    <source>
        <dbReference type="ARBA" id="ARBA00001947"/>
    </source>
</evidence>
<keyword evidence="4" id="KW-0479">Metal-binding</keyword>
<dbReference type="SUPFAM" id="SSF51338">
    <property type="entry name" value="Composite domain of metallo-dependent hydrolases"/>
    <property type="match status" value="1"/>
</dbReference>
<comment type="function">
    <text evidence="2">Catalyzes the reversible cyclization of carbamoyl aspartate to dihydroorotate.</text>
</comment>
<protein>
    <submittedName>
        <fullName evidence="7">Dihydroorotase</fullName>
        <ecNumber evidence="7">3.5.2.3</ecNumber>
    </submittedName>
</protein>
<dbReference type="RefSeq" id="WP_380894628.1">
    <property type="nucleotide sequence ID" value="NZ_JBHTKY010000002.1"/>
</dbReference>
<dbReference type="CDD" id="cd01318">
    <property type="entry name" value="DHOase_IIb"/>
    <property type="match status" value="1"/>
</dbReference>
<evidence type="ECO:0000313" key="8">
    <source>
        <dbReference type="Proteomes" id="UP001597205"/>
    </source>
</evidence>
<dbReference type="Pfam" id="PF01979">
    <property type="entry name" value="Amidohydro_1"/>
    <property type="match status" value="1"/>
</dbReference>
<dbReference type="Proteomes" id="UP001597205">
    <property type="component" value="Unassembled WGS sequence"/>
</dbReference>
<comment type="similarity">
    <text evidence="3">Belongs to the metallo-dependent hydrolases superfamily. DHOase family. Class I DHOase subfamily.</text>
</comment>
<dbReference type="InterPro" id="IPR002195">
    <property type="entry name" value="Dihydroorotase_CS"/>
</dbReference>